<dbReference type="EMBL" id="CR555306">
    <property type="protein sequence ID" value="CAI08597.1"/>
    <property type="molecule type" value="Genomic_DNA"/>
</dbReference>
<reference evidence="1 2" key="1">
    <citation type="journal article" date="2005" name="Arch. Microbiol.">
        <title>The genome sequence of an anaerobic aromatic-degrading denitrifying bacterium, strain EbN1.</title>
        <authorList>
            <person name="Rabus R."/>
            <person name="Kube M."/>
            <person name="Heider J."/>
            <person name="Beck A."/>
            <person name="Heitmann K."/>
            <person name="Widdel F."/>
            <person name="Reinhardt R."/>
        </authorList>
    </citation>
    <scope>NUCLEOTIDE SEQUENCE [LARGE SCALE GENOMIC DNA]</scope>
    <source>
        <strain evidence="1 2">EbN1</strain>
    </source>
</reference>
<accession>Q5P267</accession>
<sequence>MEASCNLRSVTCHACCKRGHYRTVEEFRQCIHREKRMAADLFRMVESFHFFNCRSLPSPFRSIEVKCHCVRSRSEGNLKPDPVARRRQGGVDRIRQHLDPTNLAAAVSALAAASCRTTTR</sequence>
<gene>
    <name evidence="1" type="ORF">ebA4361</name>
</gene>
<dbReference type="Proteomes" id="UP000006552">
    <property type="component" value="Chromosome"/>
</dbReference>
<organism evidence="1 2">
    <name type="scientific">Aromatoleum aromaticum (strain DSM 19018 / LMG 30748 / EbN1)</name>
    <name type="common">Azoarcus sp. (strain EbN1)</name>
    <dbReference type="NCBI Taxonomy" id="76114"/>
    <lineage>
        <taxon>Bacteria</taxon>
        <taxon>Pseudomonadati</taxon>
        <taxon>Pseudomonadota</taxon>
        <taxon>Betaproteobacteria</taxon>
        <taxon>Rhodocyclales</taxon>
        <taxon>Rhodocyclaceae</taxon>
        <taxon>Aromatoleum</taxon>
    </lineage>
</organism>
<evidence type="ECO:0000313" key="1">
    <source>
        <dbReference type="EMBL" id="CAI08597.1"/>
    </source>
</evidence>
<proteinExistence type="predicted"/>
<evidence type="ECO:0000313" key="2">
    <source>
        <dbReference type="Proteomes" id="UP000006552"/>
    </source>
</evidence>
<protein>
    <submittedName>
        <fullName evidence="1">Uncharacterized protein</fullName>
    </submittedName>
</protein>
<keyword evidence="2" id="KW-1185">Reference proteome</keyword>
<name>Q5P267_AROAE</name>
<dbReference type="STRING" id="76114.ebA4361"/>
<dbReference type="HOGENOM" id="CLU_2044837_0_0_4"/>
<dbReference type="AlphaFoldDB" id="Q5P267"/>
<dbReference type="KEGG" id="eba:ebA4361"/>